<keyword evidence="3 6" id="KW-0349">Heme</keyword>
<dbReference type="PANTHER" id="PTHR24305:SF166">
    <property type="entry name" value="CYTOCHROME P450 12A4, MITOCHONDRIAL-RELATED"/>
    <property type="match status" value="1"/>
</dbReference>
<evidence type="ECO:0000256" key="7">
    <source>
        <dbReference type="RuleBase" id="RU000461"/>
    </source>
</evidence>
<organism evidence="8 9">
    <name type="scientific">Dactylonectria macrodidyma</name>
    <dbReference type="NCBI Taxonomy" id="307937"/>
    <lineage>
        <taxon>Eukaryota</taxon>
        <taxon>Fungi</taxon>
        <taxon>Dikarya</taxon>
        <taxon>Ascomycota</taxon>
        <taxon>Pezizomycotina</taxon>
        <taxon>Sordariomycetes</taxon>
        <taxon>Hypocreomycetidae</taxon>
        <taxon>Hypocreales</taxon>
        <taxon>Nectriaceae</taxon>
        <taxon>Dactylonectria</taxon>
    </lineage>
</organism>
<feature type="non-terminal residue" evidence="8">
    <location>
        <position position="1"/>
    </location>
</feature>
<dbReference type="Pfam" id="PF00067">
    <property type="entry name" value="p450"/>
    <property type="match status" value="1"/>
</dbReference>
<evidence type="ECO:0000256" key="4">
    <source>
        <dbReference type="ARBA" id="ARBA00022723"/>
    </source>
</evidence>
<dbReference type="Proteomes" id="UP000738349">
    <property type="component" value="Unassembled WGS sequence"/>
</dbReference>
<dbReference type="Gene3D" id="1.10.630.10">
    <property type="entry name" value="Cytochrome P450"/>
    <property type="match status" value="1"/>
</dbReference>
<feature type="non-terminal residue" evidence="8">
    <location>
        <position position="123"/>
    </location>
</feature>
<dbReference type="GO" id="GO:0016705">
    <property type="term" value="F:oxidoreductase activity, acting on paired donors, with incorporation or reduction of molecular oxygen"/>
    <property type="evidence" value="ECO:0007669"/>
    <property type="project" value="InterPro"/>
</dbReference>
<dbReference type="AlphaFoldDB" id="A0A9P9DBG6"/>
<evidence type="ECO:0000313" key="8">
    <source>
        <dbReference type="EMBL" id="KAH7116290.1"/>
    </source>
</evidence>
<dbReference type="InterPro" id="IPR036396">
    <property type="entry name" value="Cyt_P450_sf"/>
</dbReference>
<comment type="similarity">
    <text evidence="2 7">Belongs to the cytochrome P450 family.</text>
</comment>
<keyword evidence="5 6" id="KW-0408">Iron</keyword>
<dbReference type="SUPFAM" id="SSF48264">
    <property type="entry name" value="Cytochrome P450"/>
    <property type="match status" value="1"/>
</dbReference>
<protein>
    <submittedName>
        <fullName evidence="8">Cytochrome P450</fullName>
    </submittedName>
</protein>
<dbReference type="GO" id="GO:0004497">
    <property type="term" value="F:monooxygenase activity"/>
    <property type="evidence" value="ECO:0007669"/>
    <property type="project" value="UniProtKB-KW"/>
</dbReference>
<feature type="binding site" description="axial binding residue" evidence="6">
    <location>
        <position position="68"/>
    </location>
    <ligand>
        <name>heme</name>
        <dbReference type="ChEBI" id="CHEBI:30413"/>
    </ligand>
    <ligandPart>
        <name>Fe</name>
        <dbReference type="ChEBI" id="CHEBI:18248"/>
    </ligandPart>
</feature>
<evidence type="ECO:0000256" key="5">
    <source>
        <dbReference type="ARBA" id="ARBA00023004"/>
    </source>
</evidence>
<evidence type="ECO:0000313" key="9">
    <source>
        <dbReference type="Proteomes" id="UP000738349"/>
    </source>
</evidence>
<dbReference type="OrthoDB" id="3945418at2759"/>
<dbReference type="PANTHER" id="PTHR24305">
    <property type="entry name" value="CYTOCHROME P450"/>
    <property type="match status" value="1"/>
</dbReference>
<evidence type="ECO:0000256" key="3">
    <source>
        <dbReference type="ARBA" id="ARBA00022617"/>
    </source>
</evidence>
<dbReference type="PROSITE" id="PS00086">
    <property type="entry name" value="CYTOCHROME_P450"/>
    <property type="match status" value="1"/>
</dbReference>
<comment type="cofactor">
    <cofactor evidence="1 6">
        <name>heme</name>
        <dbReference type="ChEBI" id="CHEBI:30413"/>
    </cofactor>
</comment>
<dbReference type="InterPro" id="IPR001128">
    <property type="entry name" value="Cyt_P450"/>
</dbReference>
<keyword evidence="7" id="KW-0560">Oxidoreductase</keyword>
<dbReference type="GO" id="GO:0020037">
    <property type="term" value="F:heme binding"/>
    <property type="evidence" value="ECO:0007669"/>
    <property type="project" value="InterPro"/>
</dbReference>
<sequence length="123" mass="13750">VPRLVPAGGMTWKGHYLPAGTSVFSSIRSVHDNPDIFPDPDQFIPERWLANQNLDHYLVVFGKGSHTCIGLNVAWMETYLTFSNFFASLNMSLFETNGETTDWTDCGNAMIKQHVKVKVDSVA</sequence>
<evidence type="ECO:0000256" key="1">
    <source>
        <dbReference type="ARBA" id="ARBA00001971"/>
    </source>
</evidence>
<keyword evidence="9" id="KW-1185">Reference proteome</keyword>
<name>A0A9P9DBG6_9HYPO</name>
<comment type="caution">
    <text evidence="8">The sequence shown here is derived from an EMBL/GenBank/DDBJ whole genome shotgun (WGS) entry which is preliminary data.</text>
</comment>
<keyword evidence="4 6" id="KW-0479">Metal-binding</keyword>
<dbReference type="InterPro" id="IPR050121">
    <property type="entry name" value="Cytochrome_P450_monoxygenase"/>
</dbReference>
<dbReference type="GO" id="GO:0005506">
    <property type="term" value="F:iron ion binding"/>
    <property type="evidence" value="ECO:0007669"/>
    <property type="project" value="InterPro"/>
</dbReference>
<evidence type="ECO:0000256" key="2">
    <source>
        <dbReference type="ARBA" id="ARBA00010617"/>
    </source>
</evidence>
<accession>A0A9P9DBG6</accession>
<gene>
    <name evidence="8" type="ORF">EDB81DRAFT_598013</name>
</gene>
<dbReference type="EMBL" id="JAGMUV010000029">
    <property type="protein sequence ID" value="KAH7116290.1"/>
    <property type="molecule type" value="Genomic_DNA"/>
</dbReference>
<dbReference type="PRINTS" id="PR00463">
    <property type="entry name" value="EP450I"/>
</dbReference>
<evidence type="ECO:0000256" key="6">
    <source>
        <dbReference type="PIRSR" id="PIRSR602401-1"/>
    </source>
</evidence>
<proteinExistence type="inferred from homology"/>
<dbReference type="InterPro" id="IPR017972">
    <property type="entry name" value="Cyt_P450_CS"/>
</dbReference>
<dbReference type="InterPro" id="IPR002401">
    <property type="entry name" value="Cyt_P450_E_grp-I"/>
</dbReference>
<keyword evidence="7" id="KW-0503">Monooxygenase</keyword>
<reference evidence="8" key="1">
    <citation type="journal article" date="2021" name="Nat. Commun.">
        <title>Genetic determinants of endophytism in the Arabidopsis root mycobiome.</title>
        <authorList>
            <person name="Mesny F."/>
            <person name="Miyauchi S."/>
            <person name="Thiergart T."/>
            <person name="Pickel B."/>
            <person name="Atanasova L."/>
            <person name="Karlsson M."/>
            <person name="Huettel B."/>
            <person name="Barry K.W."/>
            <person name="Haridas S."/>
            <person name="Chen C."/>
            <person name="Bauer D."/>
            <person name="Andreopoulos W."/>
            <person name="Pangilinan J."/>
            <person name="LaButti K."/>
            <person name="Riley R."/>
            <person name="Lipzen A."/>
            <person name="Clum A."/>
            <person name="Drula E."/>
            <person name="Henrissat B."/>
            <person name="Kohler A."/>
            <person name="Grigoriev I.V."/>
            <person name="Martin F.M."/>
            <person name="Hacquard S."/>
        </authorList>
    </citation>
    <scope>NUCLEOTIDE SEQUENCE</scope>
    <source>
        <strain evidence="8">MPI-CAGE-AT-0147</strain>
    </source>
</reference>